<dbReference type="Pfam" id="PF11284">
    <property type="entry name" value="DUF3085"/>
    <property type="match status" value="1"/>
</dbReference>
<protein>
    <submittedName>
        <fullName evidence="2">DUF3085 domain-containing protein</fullName>
    </submittedName>
</protein>
<keyword evidence="3" id="KW-1185">Reference proteome</keyword>
<dbReference type="Proteomes" id="UP000677812">
    <property type="component" value="Unassembled WGS sequence"/>
</dbReference>
<evidence type="ECO:0000256" key="1">
    <source>
        <dbReference type="SAM" id="MobiDB-lite"/>
    </source>
</evidence>
<sequence length="151" mass="16463">MILTFDNAALLKLLQHSFEAQTRNPNFVQLGDKSLRKPGQTQKDYGSLDDVDLTKVPPGLWLVGDEGVYVMSNGLPALKNDDSGTGSVCVYAKEADPTRNAEEARIVKEMTFGSDDGCDFMEGEGLLRLLLAAPDRPLRVSLTPDAMTMTI</sequence>
<accession>A0ABS5EA13</accession>
<evidence type="ECO:0000313" key="2">
    <source>
        <dbReference type="EMBL" id="MBR0560748.1"/>
    </source>
</evidence>
<organism evidence="2 3">
    <name type="scientific">Neokomagataea anthophila</name>
    <dbReference type="NCBI Taxonomy" id="2826925"/>
    <lineage>
        <taxon>Bacteria</taxon>
        <taxon>Pseudomonadati</taxon>
        <taxon>Pseudomonadota</taxon>
        <taxon>Alphaproteobacteria</taxon>
        <taxon>Acetobacterales</taxon>
        <taxon>Acetobacteraceae</taxon>
        <taxon>Neokomagataea</taxon>
    </lineage>
</organism>
<gene>
    <name evidence="2" type="ORF">KB213_11915</name>
</gene>
<proteinExistence type="predicted"/>
<reference evidence="2 3" key="1">
    <citation type="submission" date="2021-04" db="EMBL/GenBank/DDBJ databases">
        <title>The complete genome sequence of Neokomagataea sp. TBRC 2177.</title>
        <authorList>
            <person name="Charoenyingcharoen P."/>
            <person name="Yukphan P."/>
        </authorList>
    </citation>
    <scope>NUCLEOTIDE SEQUENCE [LARGE SCALE GENOMIC DNA]</scope>
    <source>
        <strain evidence="2 3">TBRC 2177</strain>
    </source>
</reference>
<name>A0ABS5EA13_9PROT</name>
<evidence type="ECO:0000313" key="3">
    <source>
        <dbReference type="Proteomes" id="UP000677812"/>
    </source>
</evidence>
<dbReference type="RefSeq" id="WP_211683439.1">
    <property type="nucleotide sequence ID" value="NZ_JAGRQH010000021.1"/>
</dbReference>
<dbReference type="EMBL" id="JAGRQH010000021">
    <property type="protein sequence ID" value="MBR0560748.1"/>
    <property type="molecule type" value="Genomic_DNA"/>
</dbReference>
<comment type="caution">
    <text evidence="2">The sequence shown here is derived from an EMBL/GenBank/DDBJ whole genome shotgun (WGS) entry which is preliminary data.</text>
</comment>
<feature type="region of interest" description="Disordered" evidence="1">
    <location>
        <begin position="29"/>
        <end position="49"/>
    </location>
</feature>
<dbReference type="InterPro" id="IPR021436">
    <property type="entry name" value="DUF3085"/>
</dbReference>